<dbReference type="EMBL" id="JAEUBG010004859">
    <property type="protein sequence ID" value="KAH3679780.1"/>
    <property type="molecule type" value="Genomic_DNA"/>
</dbReference>
<name>A0A9P8PY71_WICPI</name>
<evidence type="ECO:0000313" key="3">
    <source>
        <dbReference type="Proteomes" id="UP000774326"/>
    </source>
</evidence>
<reference evidence="2" key="1">
    <citation type="journal article" date="2021" name="Open Biol.">
        <title>Shared evolutionary footprints suggest mitochondrial oxidative damage underlies multiple complex I losses in fungi.</title>
        <authorList>
            <person name="Schikora-Tamarit M.A."/>
            <person name="Marcet-Houben M."/>
            <person name="Nosek J."/>
            <person name="Gabaldon T."/>
        </authorList>
    </citation>
    <scope>NUCLEOTIDE SEQUENCE</scope>
    <source>
        <strain evidence="2">CBS2887</strain>
    </source>
</reference>
<gene>
    <name evidence="2" type="ORF">WICPIJ_008538</name>
</gene>
<organism evidence="2 3">
    <name type="scientific">Wickerhamomyces pijperi</name>
    <name type="common">Yeast</name>
    <name type="synonym">Pichia pijperi</name>
    <dbReference type="NCBI Taxonomy" id="599730"/>
    <lineage>
        <taxon>Eukaryota</taxon>
        <taxon>Fungi</taxon>
        <taxon>Dikarya</taxon>
        <taxon>Ascomycota</taxon>
        <taxon>Saccharomycotina</taxon>
        <taxon>Saccharomycetes</taxon>
        <taxon>Phaffomycetales</taxon>
        <taxon>Wickerhamomycetaceae</taxon>
        <taxon>Wickerhamomyces</taxon>
    </lineage>
</organism>
<sequence length="181" mass="19394">MAKKLSEGRKPGSGRKPGKAKTLAEGRKVGSGRKKGSVSKKLSDGRKQGSGRKPKNLQITTEEDHLIEGIISQHNVGVNSTHQQNVTFQPNQSNNELNSLIKATSEDSLAFYTPNMRSTSSSRPSVPQSYNNDSALSMISSPQAHLESSPSSASNLLNLIHVDNKSILVGSQGTEQSGRLN</sequence>
<protein>
    <submittedName>
        <fullName evidence="2">Uncharacterized protein</fullName>
    </submittedName>
</protein>
<feature type="compositionally biased region" description="Basic and acidic residues" evidence="1">
    <location>
        <begin position="1"/>
        <end position="10"/>
    </location>
</feature>
<accession>A0A9P8PY71</accession>
<feature type="compositionally biased region" description="Low complexity" evidence="1">
    <location>
        <begin position="117"/>
        <end position="129"/>
    </location>
</feature>
<dbReference type="Proteomes" id="UP000774326">
    <property type="component" value="Unassembled WGS sequence"/>
</dbReference>
<dbReference type="AlphaFoldDB" id="A0A9P8PY71"/>
<comment type="caution">
    <text evidence="2">The sequence shown here is derived from an EMBL/GenBank/DDBJ whole genome shotgun (WGS) entry which is preliminary data.</text>
</comment>
<feature type="region of interest" description="Disordered" evidence="1">
    <location>
        <begin position="1"/>
        <end position="60"/>
    </location>
</feature>
<proteinExistence type="predicted"/>
<feature type="region of interest" description="Disordered" evidence="1">
    <location>
        <begin position="116"/>
        <end position="135"/>
    </location>
</feature>
<evidence type="ECO:0000256" key="1">
    <source>
        <dbReference type="SAM" id="MobiDB-lite"/>
    </source>
</evidence>
<reference evidence="2" key="2">
    <citation type="submission" date="2021-01" db="EMBL/GenBank/DDBJ databases">
        <authorList>
            <person name="Schikora-Tamarit M.A."/>
        </authorList>
    </citation>
    <scope>NUCLEOTIDE SEQUENCE</scope>
    <source>
        <strain evidence="2">CBS2887</strain>
    </source>
</reference>
<keyword evidence="3" id="KW-1185">Reference proteome</keyword>
<evidence type="ECO:0000313" key="2">
    <source>
        <dbReference type="EMBL" id="KAH3679780.1"/>
    </source>
</evidence>